<dbReference type="RefSeq" id="WP_319964050.1">
    <property type="nucleotide sequence ID" value="NZ_JAXAVW010000002.1"/>
</dbReference>
<protein>
    <recommendedName>
        <fullName evidence="9">Glucanase</fullName>
        <ecNumber evidence="9">3.2.1.-</ecNumber>
    </recommendedName>
</protein>
<evidence type="ECO:0000256" key="5">
    <source>
        <dbReference type="ARBA" id="ARBA00023277"/>
    </source>
</evidence>
<keyword evidence="2 9" id="KW-0378">Hydrolase</keyword>
<evidence type="ECO:0000256" key="7">
    <source>
        <dbReference type="ARBA" id="ARBA00023326"/>
    </source>
</evidence>
<accession>A0ABU4ST19</accession>
<keyword evidence="11" id="KW-1185">Reference proteome</keyword>
<keyword evidence="1 9" id="KW-0732">Signal</keyword>
<dbReference type="PROSITE" id="PS00656">
    <property type="entry name" value="GLYCOSYL_HYDROL_F6_2"/>
    <property type="match status" value="1"/>
</dbReference>
<dbReference type="Gene3D" id="3.20.20.40">
    <property type="entry name" value="1, 4-beta cellobiohydrolase"/>
    <property type="match status" value="1"/>
</dbReference>
<sequence>MRVLGMIRALVVALLAVVVAAPAAHAASPVSLTDGFYVDPDSNPAVWVRDHAGDGRQAAIKANISSKPIARWFGAWSGDIKPAVSAYVNKTGTKLPVLVAYNIPGRDACGGHSGGGAGTPEAYREWIKGFAEGIGARPAVVVIEPDSLADFGCMDGGKVAERTAMIKYATEQFKAKAPNTWAYLDAGNAQWVPAGTMAARLDAAGVRNVRGFSINVSNYHTTAASTTYGNAVSGALPGYAKPYVVDTSRNGNGHNGEWCNPGGRKLGTPARVGGGAEMLLWVKVPGDSDGRCGKAPGVDAGKFDPQLAFDLVYGY</sequence>
<evidence type="ECO:0000256" key="3">
    <source>
        <dbReference type="ARBA" id="ARBA00023001"/>
    </source>
</evidence>
<keyword evidence="5 9" id="KW-0119">Carbohydrate metabolism</keyword>
<dbReference type="PRINTS" id="PR00733">
    <property type="entry name" value="GLHYDRLASE6"/>
</dbReference>
<dbReference type="PANTHER" id="PTHR34876">
    <property type="match status" value="1"/>
</dbReference>
<evidence type="ECO:0000256" key="4">
    <source>
        <dbReference type="ARBA" id="ARBA00023157"/>
    </source>
</evidence>
<reference evidence="10 11" key="1">
    <citation type="submission" date="2023-11" db="EMBL/GenBank/DDBJ databases">
        <title>Lentzea sokolovensis, sp. nov., Lentzea kristufkii, sp. nov., and Lentzea miocenensis, sp. nov., rare actinobacteria from Sokolov Coal Basin, Miocene lacustrine sediment, Czech Republic.</title>
        <authorList>
            <person name="Lara A."/>
            <person name="Kotroba L."/>
            <person name="Nouioui I."/>
            <person name="Neumann-Schaal M."/>
            <person name="Mast Y."/>
            <person name="Chronakova A."/>
        </authorList>
    </citation>
    <scope>NUCLEOTIDE SEQUENCE [LARGE SCALE GENOMIC DNA]</scope>
    <source>
        <strain evidence="10 11">BCCO 10_0856</strain>
    </source>
</reference>
<dbReference type="SUPFAM" id="SSF51989">
    <property type="entry name" value="Glycosyl hydrolases family 6, cellulases"/>
    <property type="match status" value="1"/>
</dbReference>
<evidence type="ECO:0000313" key="10">
    <source>
        <dbReference type="EMBL" id="MDX8029040.1"/>
    </source>
</evidence>
<evidence type="ECO:0000256" key="2">
    <source>
        <dbReference type="ARBA" id="ARBA00022801"/>
    </source>
</evidence>
<name>A0ABU4ST19_9PSEU</name>
<keyword evidence="7 9" id="KW-0624">Polysaccharide degradation</keyword>
<dbReference type="InterPro" id="IPR001524">
    <property type="entry name" value="Glyco_hydro_6_CS"/>
</dbReference>
<evidence type="ECO:0000256" key="6">
    <source>
        <dbReference type="ARBA" id="ARBA00023295"/>
    </source>
</evidence>
<evidence type="ECO:0000256" key="9">
    <source>
        <dbReference type="RuleBase" id="RU361186"/>
    </source>
</evidence>
<feature type="chain" id="PRO_5045005897" description="Glucanase" evidence="9">
    <location>
        <begin position="27"/>
        <end position="315"/>
    </location>
</feature>
<proteinExistence type="inferred from homology"/>
<dbReference type="EC" id="3.2.1.-" evidence="9"/>
<gene>
    <name evidence="10" type="ORF">SK803_02405</name>
</gene>
<dbReference type="PANTHER" id="PTHR34876:SF4">
    <property type="entry name" value="1,4-BETA-D-GLUCAN CELLOBIOHYDROLASE C-RELATED"/>
    <property type="match status" value="1"/>
</dbReference>
<feature type="active site" description="Proton donor" evidence="8">
    <location>
        <position position="146"/>
    </location>
</feature>
<keyword evidence="6 9" id="KW-0326">Glycosidase</keyword>
<dbReference type="InterPro" id="IPR036434">
    <property type="entry name" value="Beta_cellobiohydrolase_sf"/>
</dbReference>
<organism evidence="10 11">
    <name type="scientific">Lentzea miocenica</name>
    <dbReference type="NCBI Taxonomy" id="3095431"/>
    <lineage>
        <taxon>Bacteria</taxon>
        <taxon>Bacillati</taxon>
        <taxon>Actinomycetota</taxon>
        <taxon>Actinomycetes</taxon>
        <taxon>Pseudonocardiales</taxon>
        <taxon>Pseudonocardiaceae</taxon>
        <taxon>Lentzea</taxon>
    </lineage>
</organism>
<comment type="similarity">
    <text evidence="9">Belongs to the glycosyl hydrolase family 6.</text>
</comment>
<keyword evidence="4" id="KW-1015">Disulfide bond</keyword>
<evidence type="ECO:0000313" key="11">
    <source>
        <dbReference type="Proteomes" id="UP001285521"/>
    </source>
</evidence>
<dbReference type="Pfam" id="PF01341">
    <property type="entry name" value="Glyco_hydro_6"/>
    <property type="match status" value="1"/>
</dbReference>
<dbReference type="Proteomes" id="UP001285521">
    <property type="component" value="Unassembled WGS sequence"/>
</dbReference>
<comment type="caution">
    <text evidence="10">The sequence shown here is derived from an EMBL/GenBank/DDBJ whole genome shotgun (WGS) entry which is preliminary data.</text>
</comment>
<keyword evidence="3 9" id="KW-0136">Cellulose degradation</keyword>
<dbReference type="GO" id="GO:0016787">
    <property type="term" value="F:hydrolase activity"/>
    <property type="evidence" value="ECO:0007669"/>
    <property type="project" value="UniProtKB-KW"/>
</dbReference>
<dbReference type="EMBL" id="JAXAVW010000002">
    <property type="protein sequence ID" value="MDX8029040.1"/>
    <property type="molecule type" value="Genomic_DNA"/>
</dbReference>
<dbReference type="PIRSF" id="PIRSF001100">
    <property type="entry name" value="Beta_cellobiohydrolase"/>
    <property type="match status" value="1"/>
</dbReference>
<evidence type="ECO:0000256" key="1">
    <source>
        <dbReference type="ARBA" id="ARBA00022729"/>
    </source>
</evidence>
<feature type="signal peptide" evidence="9">
    <location>
        <begin position="1"/>
        <end position="26"/>
    </location>
</feature>
<evidence type="ECO:0000256" key="8">
    <source>
        <dbReference type="PROSITE-ProRule" id="PRU10057"/>
    </source>
</evidence>
<dbReference type="InterPro" id="IPR016288">
    <property type="entry name" value="Beta_cellobiohydrolase"/>
</dbReference>